<feature type="binding site" evidence="8">
    <location>
        <position position="359"/>
    </location>
    <ligand>
        <name>Zn(2+)</name>
        <dbReference type="ChEBI" id="CHEBI:29105"/>
        <note>catalytic</note>
    </ligand>
</feature>
<name>T1IV97_STRMM</name>
<dbReference type="Gene3D" id="3.40.390.10">
    <property type="entry name" value="Collagenase (Catalytic Domain)"/>
    <property type="match status" value="1"/>
</dbReference>
<dbReference type="InterPro" id="IPR007110">
    <property type="entry name" value="Ig-like_dom"/>
</dbReference>
<dbReference type="Pfam" id="PF01421">
    <property type="entry name" value="Reprolysin"/>
    <property type="match status" value="1"/>
</dbReference>
<dbReference type="Pfam" id="PF17771">
    <property type="entry name" value="ADAMTS_CR_2"/>
    <property type="match status" value="2"/>
</dbReference>
<dbReference type="SUPFAM" id="SSF48726">
    <property type="entry name" value="Immunoglobulin"/>
    <property type="match status" value="1"/>
</dbReference>
<dbReference type="PANTHER" id="PTHR11905:SF249">
    <property type="entry name" value="SOL NARAE, ISOFORM C"/>
    <property type="match status" value="1"/>
</dbReference>
<accession>T1IV97</accession>
<dbReference type="InterPro" id="IPR013783">
    <property type="entry name" value="Ig-like_fold"/>
</dbReference>
<dbReference type="eggNOG" id="KOG3538">
    <property type="taxonomic scope" value="Eukaryota"/>
</dbReference>
<evidence type="ECO:0000256" key="3">
    <source>
        <dbReference type="ARBA" id="ARBA00022801"/>
    </source>
</evidence>
<feature type="signal peptide" evidence="9">
    <location>
        <begin position="1"/>
        <end position="20"/>
    </location>
</feature>
<dbReference type="Pfam" id="PF07686">
    <property type="entry name" value="V-set"/>
    <property type="match status" value="1"/>
</dbReference>
<comment type="caution">
    <text evidence="8">Lacks conserved residue(s) required for the propagation of feature annotation.</text>
</comment>
<feature type="chain" id="PRO_5004590080" description="Peptidase M12B domain-containing protein" evidence="9">
    <location>
        <begin position="21"/>
        <end position="837"/>
    </location>
</feature>
<dbReference type="GO" id="GO:0046872">
    <property type="term" value="F:metal ion binding"/>
    <property type="evidence" value="ECO:0007669"/>
    <property type="project" value="UniProtKB-KW"/>
</dbReference>
<organism evidence="12 13">
    <name type="scientific">Strigamia maritima</name>
    <name type="common">European centipede</name>
    <name type="synonym">Geophilus maritimus</name>
    <dbReference type="NCBI Taxonomy" id="126957"/>
    <lineage>
        <taxon>Eukaryota</taxon>
        <taxon>Metazoa</taxon>
        <taxon>Ecdysozoa</taxon>
        <taxon>Arthropoda</taxon>
        <taxon>Myriapoda</taxon>
        <taxon>Chilopoda</taxon>
        <taxon>Pleurostigmophora</taxon>
        <taxon>Geophilomorpha</taxon>
        <taxon>Linotaeniidae</taxon>
        <taxon>Strigamia</taxon>
    </lineage>
</organism>
<dbReference type="STRING" id="126957.T1IV97"/>
<evidence type="ECO:0000259" key="10">
    <source>
        <dbReference type="PROSITE" id="PS50215"/>
    </source>
</evidence>
<dbReference type="EnsemblMetazoa" id="SMAR005091-RA">
    <property type="protein sequence ID" value="SMAR005091-PA"/>
    <property type="gene ID" value="SMAR005091"/>
</dbReference>
<dbReference type="Proteomes" id="UP000014500">
    <property type="component" value="Unassembled WGS sequence"/>
</dbReference>
<keyword evidence="9" id="KW-0732">Signal</keyword>
<dbReference type="PhylomeDB" id="T1IV97"/>
<keyword evidence="6" id="KW-1015">Disulfide bond</keyword>
<dbReference type="Gene3D" id="3.40.1620.60">
    <property type="match status" value="2"/>
</dbReference>
<dbReference type="GO" id="GO:0004222">
    <property type="term" value="F:metalloendopeptidase activity"/>
    <property type="evidence" value="ECO:0007669"/>
    <property type="project" value="InterPro"/>
</dbReference>
<keyword evidence="7" id="KW-0325">Glycoprotein</keyword>
<keyword evidence="2 8" id="KW-0479">Metal-binding</keyword>
<dbReference type="AlphaFoldDB" id="T1IV97"/>
<evidence type="ECO:0000259" key="11">
    <source>
        <dbReference type="PROSITE" id="PS50835"/>
    </source>
</evidence>
<evidence type="ECO:0000256" key="1">
    <source>
        <dbReference type="ARBA" id="ARBA00022670"/>
    </source>
</evidence>
<dbReference type="GO" id="GO:0006509">
    <property type="term" value="P:membrane protein ectodomain proteolysis"/>
    <property type="evidence" value="ECO:0007669"/>
    <property type="project" value="TreeGrafter"/>
</dbReference>
<sequence>MAPSIILLILLIQLPTVILAKKLKETRNLHFVSSKSIDQLHFKAFGRHRRYTLQPAAVFKPGFRTWSTDGKSLTPLKDSNIRSDSFYTVNRGKGSLHIERDNNIVLVHGMIDDRIIIEPHPSGKNRHTITMTKERKVPSRTDYIRPNISKIQSEVKTRKIRAIPIDYIRPNVSSNTKNPKHIRIRRAEKVPDEVTIKVLIAFDYLNSKKLNFDHDTIVRYLGIFWNSAKQRYSDASSPTISIAISGLITFNSTNAQPFITNNIVSETHADAEKTLRDFRTWLNDQKNLPQHDVALLQTSVDGGSVSSGKWDSTLTGLAFIGTACNTNGYNIALFEDRAPAFTGVLTAAHELAHTLNVPHDGDEDAANCPASKGNIMGPNAFNENNWLFSSCSLKIMNNFLRSDDAQCTWNKTDEDFPLLSDWPVEMAGSLDEQCKQRTGDDTYQFFGAINENICSKLFCSKKGSSQAITNSGAVEGTPCGNQKVCLNGVCSSSNVPSLDEQCQNEKGNDYSASNKDDQNVCSDLKCTKSDQSESIKAKEGSSCGNGGYCINSECLYQIQSLDDQCKRNYDDGYKAYVKEEKDVCTVLWCTQDERQLRSKGGADENSKCDSSGKRSHWQEAYQLWRKRYQEAIKVYEGKHGVPPPKLPPDSYRSSAFNFPPPVANRTVDFVYHVRGPGLKGSLLRVPNNGSVIWTHESTTMKISEKPFTPAWIHDLIPTTERVNYTRPFLKTDMHKCPRIKGDLTLTCSVEGLTNSSANVTISWKKISVLGGETRAQLLAENSSLRGTDSRFTLERALNTSKLRLWNFTLEDAGAYKCELTQEKLHLSTEINVRMCKS</sequence>
<dbReference type="EMBL" id="JH431579">
    <property type="status" value="NOT_ANNOTATED_CDS"/>
    <property type="molecule type" value="Genomic_DNA"/>
</dbReference>
<dbReference type="PANTHER" id="PTHR11905">
    <property type="entry name" value="ADAM A DISINTEGRIN AND METALLOPROTEASE DOMAIN"/>
    <property type="match status" value="1"/>
</dbReference>
<dbReference type="HOGENOM" id="CLU_339586_0_0_1"/>
<evidence type="ECO:0008006" key="14">
    <source>
        <dbReference type="Google" id="ProtNLM"/>
    </source>
</evidence>
<dbReference type="PROSITE" id="PS50835">
    <property type="entry name" value="IG_LIKE"/>
    <property type="match status" value="1"/>
</dbReference>
<feature type="active site" evidence="8">
    <location>
        <position position="350"/>
    </location>
</feature>
<dbReference type="InterPro" id="IPR013106">
    <property type="entry name" value="Ig_V-set"/>
</dbReference>
<evidence type="ECO:0000256" key="4">
    <source>
        <dbReference type="ARBA" id="ARBA00022833"/>
    </source>
</evidence>
<dbReference type="InterPro" id="IPR041645">
    <property type="entry name" value="ADAMTS_CR_2"/>
</dbReference>
<proteinExistence type="predicted"/>
<dbReference type="InterPro" id="IPR001590">
    <property type="entry name" value="Peptidase_M12B"/>
</dbReference>
<dbReference type="SUPFAM" id="SSF55486">
    <property type="entry name" value="Metalloproteases ('zincins'), catalytic domain"/>
    <property type="match status" value="1"/>
</dbReference>
<evidence type="ECO:0000313" key="13">
    <source>
        <dbReference type="Proteomes" id="UP000014500"/>
    </source>
</evidence>
<reference evidence="12" key="2">
    <citation type="submission" date="2015-02" db="UniProtKB">
        <authorList>
            <consortium name="EnsemblMetazoa"/>
        </authorList>
    </citation>
    <scope>IDENTIFICATION</scope>
</reference>
<evidence type="ECO:0000313" key="12">
    <source>
        <dbReference type="EnsemblMetazoa" id="SMAR005091-PA"/>
    </source>
</evidence>
<evidence type="ECO:0000256" key="9">
    <source>
        <dbReference type="SAM" id="SignalP"/>
    </source>
</evidence>
<keyword evidence="13" id="KW-1185">Reference proteome</keyword>
<dbReference type="InterPro" id="IPR024079">
    <property type="entry name" value="MetalloPept_cat_dom_sf"/>
</dbReference>
<evidence type="ECO:0000256" key="8">
    <source>
        <dbReference type="PROSITE-ProRule" id="PRU00276"/>
    </source>
</evidence>
<reference evidence="13" key="1">
    <citation type="submission" date="2011-05" db="EMBL/GenBank/DDBJ databases">
        <authorList>
            <person name="Richards S.R."/>
            <person name="Qu J."/>
            <person name="Jiang H."/>
            <person name="Jhangiani S.N."/>
            <person name="Agravi P."/>
            <person name="Goodspeed R."/>
            <person name="Gross S."/>
            <person name="Mandapat C."/>
            <person name="Jackson L."/>
            <person name="Mathew T."/>
            <person name="Pu L."/>
            <person name="Thornton R."/>
            <person name="Saada N."/>
            <person name="Wilczek-Boney K.B."/>
            <person name="Lee S."/>
            <person name="Kovar C."/>
            <person name="Wu Y."/>
            <person name="Scherer S.E."/>
            <person name="Worley K.C."/>
            <person name="Muzny D.M."/>
            <person name="Gibbs R."/>
        </authorList>
    </citation>
    <scope>NUCLEOTIDE SEQUENCE</scope>
    <source>
        <strain evidence="13">Brora</strain>
    </source>
</reference>
<keyword evidence="3" id="KW-0378">Hydrolase</keyword>
<dbReference type="InterPro" id="IPR036179">
    <property type="entry name" value="Ig-like_dom_sf"/>
</dbReference>
<feature type="domain" description="Ig-like" evidence="11">
    <location>
        <begin position="727"/>
        <end position="827"/>
    </location>
</feature>
<dbReference type="SMART" id="SM00406">
    <property type="entry name" value="IGv"/>
    <property type="match status" value="1"/>
</dbReference>
<keyword evidence="1" id="KW-0645">Protease</keyword>
<keyword evidence="5" id="KW-0482">Metalloprotease</keyword>
<dbReference type="PROSITE" id="PS50215">
    <property type="entry name" value="ADAM_MEPRO"/>
    <property type="match status" value="1"/>
</dbReference>
<keyword evidence="4 8" id="KW-0862">Zinc</keyword>
<protein>
    <recommendedName>
        <fullName evidence="14">Peptidase M12B domain-containing protein</fullName>
    </recommendedName>
</protein>
<evidence type="ECO:0000256" key="7">
    <source>
        <dbReference type="ARBA" id="ARBA00023180"/>
    </source>
</evidence>
<feature type="binding site" evidence="8">
    <location>
        <position position="353"/>
    </location>
    <ligand>
        <name>Zn(2+)</name>
        <dbReference type="ChEBI" id="CHEBI:29105"/>
        <note>catalytic</note>
    </ligand>
</feature>
<feature type="binding site" evidence="8">
    <location>
        <position position="349"/>
    </location>
    <ligand>
        <name>Zn(2+)</name>
        <dbReference type="ChEBI" id="CHEBI:29105"/>
        <note>catalytic</note>
    </ligand>
</feature>
<evidence type="ECO:0000256" key="2">
    <source>
        <dbReference type="ARBA" id="ARBA00022723"/>
    </source>
</evidence>
<dbReference type="Gene3D" id="2.60.40.10">
    <property type="entry name" value="Immunoglobulins"/>
    <property type="match status" value="1"/>
</dbReference>
<feature type="domain" description="Peptidase M12B" evidence="10">
    <location>
        <begin position="194"/>
        <end position="412"/>
    </location>
</feature>
<evidence type="ECO:0000256" key="5">
    <source>
        <dbReference type="ARBA" id="ARBA00023049"/>
    </source>
</evidence>
<evidence type="ECO:0000256" key="6">
    <source>
        <dbReference type="ARBA" id="ARBA00023157"/>
    </source>
</evidence>